<dbReference type="AlphaFoldDB" id="A0AA87RCV9"/>
<dbReference type="Pfam" id="PF00535">
    <property type="entry name" value="Glycos_transf_2"/>
    <property type="match status" value="1"/>
</dbReference>
<dbReference type="GO" id="GO:0009247">
    <property type="term" value="P:glycolipid biosynthetic process"/>
    <property type="evidence" value="ECO:0007669"/>
    <property type="project" value="TreeGrafter"/>
</dbReference>
<comment type="similarity">
    <text evidence="1">Belongs to the glycosyltransferase 2 family.</text>
</comment>
<dbReference type="Gene3D" id="3.90.550.10">
    <property type="entry name" value="Spore Coat Polysaccharide Biosynthesis Protein SpsA, Chain A"/>
    <property type="match status" value="1"/>
</dbReference>
<keyword evidence="6" id="KW-1185">Reference proteome</keyword>
<dbReference type="EMBL" id="BJUU01000013">
    <property type="protein sequence ID" value="GEK80765.1"/>
    <property type="molecule type" value="Genomic_DNA"/>
</dbReference>
<evidence type="ECO:0000256" key="3">
    <source>
        <dbReference type="ARBA" id="ARBA00022679"/>
    </source>
</evidence>
<dbReference type="GO" id="GO:0004582">
    <property type="term" value="F:dolichyl-phosphate beta-D-mannosyltransferase activity"/>
    <property type="evidence" value="ECO:0007669"/>
    <property type="project" value="InterPro"/>
</dbReference>
<evidence type="ECO:0000256" key="2">
    <source>
        <dbReference type="ARBA" id="ARBA00022676"/>
    </source>
</evidence>
<dbReference type="InterPro" id="IPR001173">
    <property type="entry name" value="Glyco_trans_2-like"/>
</dbReference>
<dbReference type="FunFam" id="3.90.550.10:FF:000122">
    <property type="entry name" value="Dolichol-phosphate mannosyltransferase subunit 1"/>
    <property type="match status" value="1"/>
</dbReference>
<dbReference type="SUPFAM" id="SSF53448">
    <property type="entry name" value="Nucleotide-diphospho-sugar transferases"/>
    <property type="match status" value="1"/>
</dbReference>
<dbReference type="GO" id="GO:0016020">
    <property type="term" value="C:membrane"/>
    <property type="evidence" value="ECO:0007669"/>
    <property type="project" value="GOC"/>
</dbReference>
<evidence type="ECO:0000313" key="5">
    <source>
        <dbReference type="EMBL" id="GEK80765.1"/>
    </source>
</evidence>
<gene>
    <name evidence="5" type="ORF">ABA31_21160</name>
</gene>
<evidence type="ECO:0000256" key="1">
    <source>
        <dbReference type="ARBA" id="ARBA00006739"/>
    </source>
</evidence>
<dbReference type="InterPro" id="IPR039528">
    <property type="entry name" value="DPM1-like"/>
</dbReference>
<sequence length="249" mass="26899">MRVVVLVPTYNELEALPVTMDRLLQAAPGVEVLVIDDASPDGTGELADAMAAADPRVSVLHRAAKEGLGAAYLHGMRVALERGADAVVEFDADGSHPAEAVPRMLAVLAQEGRPGADLVIGSRWVPGGGIVDWPWHRQAISRLGNVYARVMLGSAVQDMTAGCRAYTAELLRRIPLAEVRSQGYCFQIDMTRRAQQVGARVVEVPILFRERELGSSKMTPGIVREALVSVTGWAVGRFARAVIDRTRRP</sequence>
<proteinExistence type="inferred from homology"/>
<name>A0AA87RCV9_9MICO</name>
<dbReference type="RefSeq" id="WP_146795330.1">
    <property type="nucleotide sequence ID" value="NZ_BJUU01000013.1"/>
</dbReference>
<dbReference type="InterPro" id="IPR029044">
    <property type="entry name" value="Nucleotide-diphossugar_trans"/>
</dbReference>
<organism evidence="5 6">
    <name type="scientific">Agrococcus baldri</name>
    <dbReference type="NCBI Taxonomy" id="153730"/>
    <lineage>
        <taxon>Bacteria</taxon>
        <taxon>Bacillati</taxon>
        <taxon>Actinomycetota</taxon>
        <taxon>Actinomycetes</taxon>
        <taxon>Micrococcales</taxon>
        <taxon>Microbacteriaceae</taxon>
        <taxon>Agrococcus</taxon>
    </lineage>
</organism>
<protein>
    <submittedName>
        <fullName evidence="5">Dolichol-phosphate mannosyltransferase</fullName>
    </submittedName>
</protein>
<keyword evidence="3" id="KW-0808">Transferase</keyword>
<feature type="domain" description="Glycosyltransferase 2-like" evidence="4">
    <location>
        <begin position="5"/>
        <end position="173"/>
    </location>
</feature>
<dbReference type="PANTHER" id="PTHR43398">
    <property type="entry name" value="DOLICHOL-PHOSPHATE MANNOSYLTRANSFERASE SUBUNIT 1"/>
    <property type="match status" value="1"/>
</dbReference>
<dbReference type="Proteomes" id="UP000321749">
    <property type="component" value="Unassembled WGS sequence"/>
</dbReference>
<comment type="caution">
    <text evidence="5">The sequence shown here is derived from an EMBL/GenBank/DDBJ whole genome shotgun (WGS) entry which is preliminary data.</text>
</comment>
<keyword evidence="2 5" id="KW-0328">Glycosyltransferase</keyword>
<evidence type="ECO:0000313" key="6">
    <source>
        <dbReference type="Proteomes" id="UP000321749"/>
    </source>
</evidence>
<evidence type="ECO:0000259" key="4">
    <source>
        <dbReference type="Pfam" id="PF00535"/>
    </source>
</evidence>
<reference evidence="5 6" key="1">
    <citation type="submission" date="2019-07" db="EMBL/GenBank/DDBJ databases">
        <title>Whole genome shotgun sequence of Agrococcus baldri NBRC 103055.</title>
        <authorList>
            <person name="Hosoyama A."/>
            <person name="Uohara A."/>
            <person name="Ohji S."/>
            <person name="Ichikawa N."/>
        </authorList>
    </citation>
    <scope>NUCLEOTIDE SEQUENCE [LARGE SCALE GENOMIC DNA]</scope>
    <source>
        <strain evidence="5 6">NBRC 103055</strain>
    </source>
</reference>
<dbReference type="CDD" id="cd06442">
    <property type="entry name" value="DPM1_like"/>
    <property type="match status" value="1"/>
</dbReference>
<dbReference type="PANTHER" id="PTHR43398:SF1">
    <property type="entry name" value="DOLICHOL-PHOSPHATE MANNOSYLTRANSFERASE SUBUNIT 1"/>
    <property type="match status" value="1"/>
</dbReference>
<accession>A0AA87RCV9</accession>